<dbReference type="InParanoid" id="E1Z2M6"/>
<dbReference type="Gene3D" id="2.10.220.10">
    <property type="entry name" value="Hormone Receptor, Insulin-like Growth Factor Receptor 1, Chain A, domain 2"/>
    <property type="match status" value="1"/>
</dbReference>
<accession>E1Z2M6</accession>
<feature type="domain" description="EGF-like" evidence="2">
    <location>
        <begin position="204"/>
        <end position="238"/>
    </location>
</feature>
<dbReference type="InterPro" id="IPR006212">
    <property type="entry name" value="Furin_repeat"/>
</dbReference>
<protein>
    <recommendedName>
        <fullName evidence="2">EGF-like domain-containing protein</fullName>
    </recommendedName>
</protein>
<keyword evidence="4" id="KW-1185">Reference proteome</keyword>
<dbReference type="SMART" id="SM00181">
    <property type="entry name" value="EGF"/>
    <property type="match status" value="4"/>
</dbReference>
<dbReference type="SMART" id="SM00261">
    <property type="entry name" value="FU"/>
    <property type="match status" value="2"/>
</dbReference>
<dbReference type="PROSITE" id="PS51257">
    <property type="entry name" value="PROKAR_LIPOPROTEIN"/>
    <property type="match status" value="1"/>
</dbReference>
<dbReference type="Proteomes" id="UP000008141">
    <property type="component" value="Unassembled WGS sequence"/>
</dbReference>
<dbReference type="OMA" id="NAKSHMR"/>
<proteinExistence type="predicted"/>
<dbReference type="SUPFAM" id="SSF57184">
    <property type="entry name" value="Growth factor receptor domain"/>
    <property type="match status" value="2"/>
</dbReference>
<feature type="domain" description="EGF-like" evidence="2">
    <location>
        <begin position="58"/>
        <end position="90"/>
    </location>
</feature>
<sequence length="276" mass="28996">MRVLVAALLLLLACAAGSAAAAGCIPGKGWCAFCNLDLTRCGKCINGFSPNSAGACRKCTPHCITCRHSHLASTCLQCADGYTIVKGKCVACKDKHCVTCRSGPKKCDWCGLTGYRFDNKTGGCKPCTTKNCAGCVLAQKAKKPFEICFACKYGYQAVWYKSASANCVTPCKIKNCAAGRCYSDHGCEVCRDGYYQTLTGTCKRCLVPHCQTCASPDTCQECAPGYIFGSGRRAGTCIKVTGPGHFVPGPQATDRAVIIHDMEAAAAAAASVVEGV</sequence>
<evidence type="ECO:0000256" key="1">
    <source>
        <dbReference type="SAM" id="SignalP"/>
    </source>
</evidence>
<reference evidence="3 4" key="1">
    <citation type="journal article" date="2010" name="Plant Cell">
        <title>The Chlorella variabilis NC64A genome reveals adaptation to photosymbiosis, coevolution with viruses, and cryptic sex.</title>
        <authorList>
            <person name="Blanc G."/>
            <person name="Duncan G."/>
            <person name="Agarkova I."/>
            <person name="Borodovsky M."/>
            <person name="Gurnon J."/>
            <person name="Kuo A."/>
            <person name="Lindquist E."/>
            <person name="Lucas S."/>
            <person name="Pangilinan J."/>
            <person name="Polle J."/>
            <person name="Salamov A."/>
            <person name="Terry A."/>
            <person name="Yamada T."/>
            <person name="Dunigan D.D."/>
            <person name="Grigoriev I.V."/>
            <person name="Claverie J.M."/>
            <person name="Van Etten J.L."/>
        </authorList>
    </citation>
    <scope>NUCLEOTIDE SEQUENCE [LARGE SCALE GENOMIC DNA]</scope>
    <source>
        <strain evidence="3 4">NC64A</strain>
    </source>
</reference>
<feature type="chain" id="PRO_5003155406" description="EGF-like domain-containing protein" evidence="1">
    <location>
        <begin position="22"/>
        <end position="276"/>
    </location>
</feature>
<dbReference type="PANTHER" id="PTHR45756">
    <property type="entry name" value="PALMITOYLTRANSFERASE"/>
    <property type="match status" value="1"/>
</dbReference>
<evidence type="ECO:0000313" key="3">
    <source>
        <dbReference type="EMBL" id="EFN60026.1"/>
    </source>
</evidence>
<dbReference type="RefSeq" id="XP_005852128.1">
    <property type="nucleotide sequence ID" value="XM_005852066.1"/>
</dbReference>
<dbReference type="PANTHER" id="PTHR45756:SF1">
    <property type="entry name" value="PROTEIN KINASE DOMAIN CONTAINING PROTEIN"/>
    <property type="match status" value="1"/>
</dbReference>
<dbReference type="AlphaFoldDB" id="E1Z2M6"/>
<dbReference type="InterPro" id="IPR000742">
    <property type="entry name" value="EGF"/>
</dbReference>
<dbReference type="InterPro" id="IPR053215">
    <property type="entry name" value="TKL_Ser/Thr_kinase"/>
</dbReference>
<organism evidence="4">
    <name type="scientific">Chlorella variabilis</name>
    <name type="common">Green alga</name>
    <dbReference type="NCBI Taxonomy" id="554065"/>
    <lineage>
        <taxon>Eukaryota</taxon>
        <taxon>Viridiplantae</taxon>
        <taxon>Chlorophyta</taxon>
        <taxon>core chlorophytes</taxon>
        <taxon>Trebouxiophyceae</taxon>
        <taxon>Chlorellales</taxon>
        <taxon>Chlorellaceae</taxon>
        <taxon>Chlorella clade</taxon>
        <taxon>Chlorella</taxon>
    </lineage>
</organism>
<name>E1Z2M6_CHLVA</name>
<dbReference type="EMBL" id="GL433835">
    <property type="protein sequence ID" value="EFN60026.1"/>
    <property type="molecule type" value="Genomic_DNA"/>
</dbReference>
<feature type="signal peptide" evidence="1">
    <location>
        <begin position="1"/>
        <end position="21"/>
    </location>
</feature>
<dbReference type="InterPro" id="IPR009030">
    <property type="entry name" value="Growth_fac_rcpt_cys_sf"/>
</dbReference>
<evidence type="ECO:0000313" key="4">
    <source>
        <dbReference type="Proteomes" id="UP000008141"/>
    </source>
</evidence>
<evidence type="ECO:0000259" key="2">
    <source>
        <dbReference type="SMART" id="SM00181"/>
    </source>
</evidence>
<dbReference type="STRING" id="554065.E1Z2M6"/>
<feature type="domain" description="EGF-like" evidence="2">
    <location>
        <begin position="170"/>
        <end position="203"/>
    </location>
</feature>
<feature type="domain" description="EGF-like" evidence="2">
    <location>
        <begin position="126"/>
        <end position="168"/>
    </location>
</feature>
<gene>
    <name evidence="3" type="ORF">CHLNCDRAFT_133222</name>
</gene>
<dbReference type="GeneID" id="17359595"/>
<dbReference type="OrthoDB" id="10257656at2759"/>
<dbReference type="KEGG" id="cvr:CHLNCDRAFT_133222"/>
<keyword evidence="1" id="KW-0732">Signal</keyword>